<accession>A0A0D3HLY8</accession>
<reference evidence="2" key="1">
    <citation type="journal article" date="2009" name="Rice">
        <title>De Novo Next Generation Sequencing of Plant Genomes.</title>
        <authorList>
            <person name="Rounsley S."/>
            <person name="Marri P.R."/>
            <person name="Yu Y."/>
            <person name="He R."/>
            <person name="Sisneros N."/>
            <person name="Goicoechea J.L."/>
            <person name="Lee S.J."/>
            <person name="Angelova A."/>
            <person name="Kudrna D."/>
            <person name="Luo M."/>
            <person name="Affourtit J."/>
            <person name="Desany B."/>
            <person name="Knight J."/>
            <person name="Niazi F."/>
            <person name="Egholm M."/>
            <person name="Wing R.A."/>
        </authorList>
    </citation>
    <scope>NUCLEOTIDE SEQUENCE [LARGE SCALE GENOMIC DNA]</scope>
    <source>
        <strain evidence="2">cv. IRGC 105608</strain>
    </source>
</reference>
<evidence type="ECO:0000256" key="1">
    <source>
        <dbReference type="SAM" id="MobiDB-lite"/>
    </source>
</evidence>
<dbReference type="Proteomes" id="UP000026960">
    <property type="component" value="Chromosome 11"/>
</dbReference>
<feature type="compositionally biased region" description="Low complexity" evidence="1">
    <location>
        <begin position="78"/>
        <end position="90"/>
    </location>
</feature>
<feature type="region of interest" description="Disordered" evidence="1">
    <location>
        <begin position="60"/>
        <end position="152"/>
    </location>
</feature>
<sequence>MERRRNRGSEEPRSSRRQQPRWRQSLLIWLLPTSPNATPPHYRTVGADAAALACFTEGRPTVTPRTTASSPGAVHGEATSSTSATATRSTLARKDSGITSAAVSSSTLRVTTREHCRPNSTLSSRGSAASHGYSAASASTIRGGARGSCSSL</sequence>
<evidence type="ECO:0000313" key="3">
    <source>
        <dbReference type="Proteomes" id="UP000026960"/>
    </source>
</evidence>
<keyword evidence="3" id="KW-1185">Reference proteome</keyword>
<feature type="compositionally biased region" description="Polar residues" evidence="1">
    <location>
        <begin position="97"/>
        <end position="110"/>
    </location>
</feature>
<feature type="compositionally biased region" description="Low complexity" evidence="1">
    <location>
        <begin position="123"/>
        <end position="139"/>
    </location>
</feature>
<protein>
    <submittedName>
        <fullName evidence="2">Uncharacterized protein</fullName>
    </submittedName>
</protein>
<dbReference type="Gramene" id="OBART11G13850.1">
    <property type="protein sequence ID" value="OBART11G13850.1"/>
    <property type="gene ID" value="OBART11G13850"/>
</dbReference>
<dbReference type="HOGENOM" id="CLU_1725082_0_0_1"/>
<feature type="compositionally biased region" description="Basic and acidic residues" evidence="1">
    <location>
        <begin position="1"/>
        <end position="14"/>
    </location>
</feature>
<dbReference type="AlphaFoldDB" id="A0A0D3HLY8"/>
<feature type="region of interest" description="Disordered" evidence="1">
    <location>
        <begin position="1"/>
        <end position="22"/>
    </location>
</feature>
<name>A0A0D3HLY8_9ORYZ</name>
<reference evidence="2" key="2">
    <citation type="submission" date="2015-03" db="UniProtKB">
        <authorList>
            <consortium name="EnsemblPlants"/>
        </authorList>
    </citation>
    <scope>IDENTIFICATION</scope>
</reference>
<dbReference type="EnsemblPlants" id="OBART11G13850.1">
    <property type="protein sequence ID" value="OBART11G13850.1"/>
    <property type="gene ID" value="OBART11G13850"/>
</dbReference>
<evidence type="ECO:0000313" key="2">
    <source>
        <dbReference type="EnsemblPlants" id="OBART11G13850.1"/>
    </source>
</evidence>
<dbReference type="PaxDb" id="65489-OBART11G13850.1"/>
<organism evidence="2">
    <name type="scientific">Oryza barthii</name>
    <dbReference type="NCBI Taxonomy" id="65489"/>
    <lineage>
        <taxon>Eukaryota</taxon>
        <taxon>Viridiplantae</taxon>
        <taxon>Streptophyta</taxon>
        <taxon>Embryophyta</taxon>
        <taxon>Tracheophyta</taxon>
        <taxon>Spermatophyta</taxon>
        <taxon>Magnoliopsida</taxon>
        <taxon>Liliopsida</taxon>
        <taxon>Poales</taxon>
        <taxon>Poaceae</taxon>
        <taxon>BOP clade</taxon>
        <taxon>Oryzoideae</taxon>
        <taxon>Oryzeae</taxon>
        <taxon>Oryzinae</taxon>
        <taxon>Oryza</taxon>
    </lineage>
</organism>
<proteinExistence type="predicted"/>